<evidence type="ECO:0000256" key="7">
    <source>
        <dbReference type="ARBA" id="ARBA00022692"/>
    </source>
</evidence>
<dbReference type="InterPro" id="IPR010934">
    <property type="entry name" value="NADH_DH_su5_C"/>
</dbReference>
<gene>
    <name evidence="21" type="primary">nad5</name>
</gene>
<dbReference type="Pfam" id="PF00662">
    <property type="entry name" value="Proton_antipo_N"/>
    <property type="match status" value="1"/>
</dbReference>
<comment type="function">
    <text evidence="1">Core subunit of the mitochondrial membrane respiratory chain NADH dehydrogenase (Complex I) that is believed to belong to the minimal assembly required for catalysis. Complex I functions in the transfer of electrons from NADH to the respiratory chain. The immediate electron acceptor for the enzyme is believed to be ubiquinone.</text>
</comment>
<dbReference type="GO" id="GO:0003954">
    <property type="term" value="F:NADH dehydrogenase activity"/>
    <property type="evidence" value="ECO:0007669"/>
    <property type="project" value="TreeGrafter"/>
</dbReference>
<evidence type="ECO:0000256" key="15">
    <source>
        <dbReference type="ARBA" id="ARBA00023136"/>
    </source>
</evidence>
<dbReference type="PANTHER" id="PTHR42829:SF2">
    <property type="entry name" value="NADH-UBIQUINONE OXIDOREDUCTASE CHAIN 5"/>
    <property type="match status" value="1"/>
</dbReference>
<protein>
    <recommendedName>
        <fullName evidence="4 17">NADH-ubiquinone oxidoreductase chain 5</fullName>
        <ecNumber evidence="3 17">7.1.1.2</ecNumber>
    </recommendedName>
</protein>
<evidence type="ECO:0000256" key="9">
    <source>
        <dbReference type="ARBA" id="ARBA00022967"/>
    </source>
</evidence>
<dbReference type="InterPro" id="IPR001750">
    <property type="entry name" value="ND/Mrp_TM"/>
</dbReference>
<feature type="transmembrane region" description="Helical" evidence="17">
    <location>
        <begin position="270"/>
        <end position="288"/>
    </location>
</feature>
<geneLocation type="mitochondrion" evidence="21"/>
<dbReference type="InterPro" id="IPR003945">
    <property type="entry name" value="NU5C-like"/>
</dbReference>
<feature type="transmembrane region" description="Helical" evidence="17">
    <location>
        <begin position="419"/>
        <end position="442"/>
    </location>
</feature>
<dbReference type="EC" id="7.1.1.2" evidence="3 17"/>
<feature type="transmembrane region" description="Helical" evidence="17">
    <location>
        <begin position="454"/>
        <end position="472"/>
    </location>
</feature>
<evidence type="ECO:0000259" key="19">
    <source>
        <dbReference type="Pfam" id="PF00662"/>
    </source>
</evidence>
<comment type="function">
    <text evidence="17">Core subunit of the mitochondrial membrane respiratory chain NADH dehydrogenase (Complex I) which catalyzes electron transfer from NADH through the respiratory chain, using ubiquinone as an electron acceptor. Essential for the catalytic activity and assembly of complex I.</text>
</comment>
<evidence type="ECO:0000256" key="10">
    <source>
        <dbReference type="ARBA" id="ARBA00022982"/>
    </source>
</evidence>
<comment type="catalytic activity">
    <reaction evidence="16 17">
        <text>a ubiquinone + NADH + 5 H(+)(in) = a ubiquinol + NAD(+) + 4 H(+)(out)</text>
        <dbReference type="Rhea" id="RHEA:29091"/>
        <dbReference type="Rhea" id="RHEA-COMP:9565"/>
        <dbReference type="Rhea" id="RHEA-COMP:9566"/>
        <dbReference type="ChEBI" id="CHEBI:15378"/>
        <dbReference type="ChEBI" id="CHEBI:16389"/>
        <dbReference type="ChEBI" id="CHEBI:17976"/>
        <dbReference type="ChEBI" id="CHEBI:57540"/>
        <dbReference type="ChEBI" id="CHEBI:57945"/>
        <dbReference type="EC" id="7.1.1.2"/>
    </reaction>
</comment>
<sequence>MSKFLYKNISYFLFNMSLISLMLSLFFIFNQSSIFIEWSLTNVMNSFTWTFALDFTALLFLSTVLFISSNVVWYSQSYLSSDKDANRFILLVLGFVISMCLLITSPNMVTILLGWDGLGLISYCLVIYYPTKKSSSAGMLTVMSNRVGDICLLLLIGWYSIMGDYNFFVWGSTTTAMNSIEWISFLVMFGAMTKSAQIPFSAWLPAAMAAPTPVSALVHSSTLVTAGVYLLIRFSEFSSSSMNFMLLIISSLTMFMSGLVAFFEYDLKKIIALSTLSQLGVMMFAISINLPELAFFHLITHALFKALLFLCAGVIIHGNQNSQDIRSYGSLILNFPVIGSCLNLANLSLCGLPFLSGFYSKDMIVELAAQNTWNQFIILIMFSALGLTVAYSVRLVYFTFISSINGSPVLSLCDTDRTLFSPIVNLTFMALFSGASLSWVMFPFPSLIMLPEPLKLLTTFIIIFSCILALSLTSPSLHFNLNGWLSSFNLMMWNLPILSGQSTSKTSLPSGLAILKSYDSGWLEFVSKNEIEKTTSKFSQVAEFIQKNSLKTHFLVFLTWILLFSILW</sequence>
<comment type="subcellular location">
    <subcellularLocation>
        <location evidence="2">Mitochondrion inner membrane</location>
        <topology evidence="2">Multi-pass membrane protein</topology>
    </subcellularLocation>
</comment>
<evidence type="ECO:0000256" key="14">
    <source>
        <dbReference type="ARBA" id="ARBA00023128"/>
    </source>
</evidence>
<keyword evidence="6" id="KW-0679">Respiratory chain</keyword>
<keyword evidence="8" id="KW-0999">Mitochondrion inner membrane</keyword>
<feature type="transmembrane region" description="Helical" evidence="17">
    <location>
        <begin position="49"/>
        <end position="73"/>
    </location>
</feature>
<reference evidence="21" key="1">
    <citation type="submission" date="2021-03" db="EMBL/GenBank/DDBJ databases">
        <title>Complete mitochondrial genome of Bosmina fatalis.</title>
        <authorList>
            <person name="Wei W."/>
        </authorList>
    </citation>
    <scope>NUCLEOTIDE SEQUENCE</scope>
</reference>
<keyword evidence="9" id="KW-1278">Translocase</keyword>
<evidence type="ECO:0000256" key="8">
    <source>
        <dbReference type="ARBA" id="ARBA00022792"/>
    </source>
</evidence>
<evidence type="ECO:0000259" key="18">
    <source>
        <dbReference type="Pfam" id="PF00361"/>
    </source>
</evidence>
<evidence type="ECO:0000256" key="2">
    <source>
        <dbReference type="ARBA" id="ARBA00004448"/>
    </source>
</evidence>
<feature type="transmembrane region" description="Helical" evidence="17">
    <location>
        <begin position="12"/>
        <end position="29"/>
    </location>
</feature>
<evidence type="ECO:0000256" key="12">
    <source>
        <dbReference type="ARBA" id="ARBA00023027"/>
    </source>
</evidence>
<feature type="transmembrane region" description="Helical" evidence="17">
    <location>
        <begin position="111"/>
        <end position="131"/>
    </location>
</feature>
<dbReference type="EMBL" id="MW770308">
    <property type="protein sequence ID" value="QVX31149.1"/>
    <property type="molecule type" value="Genomic_DNA"/>
</dbReference>
<feature type="domain" description="NADH dehydrogenase subunit 5 C-terminal" evidence="20">
    <location>
        <begin position="391"/>
        <end position="567"/>
    </location>
</feature>
<feature type="transmembrane region" description="Helical" evidence="17">
    <location>
        <begin position="376"/>
        <end position="398"/>
    </location>
</feature>
<dbReference type="GO" id="GO:0042773">
    <property type="term" value="P:ATP synthesis coupled electron transport"/>
    <property type="evidence" value="ECO:0007669"/>
    <property type="project" value="InterPro"/>
</dbReference>
<accession>A0A8E7MJE9</accession>
<evidence type="ECO:0000256" key="11">
    <source>
        <dbReference type="ARBA" id="ARBA00022989"/>
    </source>
</evidence>
<keyword evidence="10" id="KW-0249">Electron transport</keyword>
<feature type="domain" description="NADH-Ubiquinone oxidoreductase (complex I) chain 5 N-terminal" evidence="19">
    <location>
        <begin position="46"/>
        <end position="88"/>
    </location>
</feature>
<evidence type="ECO:0000259" key="20">
    <source>
        <dbReference type="Pfam" id="PF06455"/>
    </source>
</evidence>
<dbReference type="InterPro" id="IPR001516">
    <property type="entry name" value="Proton_antipo_N"/>
</dbReference>
<feature type="transmembrane region" description="Helical" evidence="17">
    <location>
        <begin position="203"/>
        <end position="232"/>
    </location>
</feature>
<name>A0A8E7MJE9_9CRUS</name>
<feature type="transmembrane region" description="Helical" evidence="17">
    <location>
        <begin position="328"/>
        <end position="356"/>
    </location>
</feature>
<evidence type="ECO:0000256" key="6">
    <source>
        <dbReference type="ARBA" id="ARBA00022660"/>
    </source>
</evidence>
<keyword evidence="12 17" id="KW-0520">NAD</keyword>
<feature type="domain" description="NADH:quinone oxidoreductase/Mrp antiporter transmembrane" evidence="18">
    <location>
        <begin position="105"/>
        <end position="384"/>
    </location>
</feature>
<evidence type="ECO:0000256" key="4">
    <source>
        <dbReference type="ARBA" id="ARBA00021096"/>
    </source>
</evidence>
<dbReference type="Pfam" id="PF06455">
    <property type="entry name" value="NADH5_C"/>
    <property type="match status" value="1"/>
</dbReference>
<dbReference type="GO" id="GO:0008137">
    <property type="term" value="F:NADH dehydrogenase (ubiquinone) activity"/>
    <property type="evidence" value="ECO:0007669"/>
    <property type="project" value="UniProtKB-EC"/>
</dbReference>
<keyword evidence="11 17" id="KW-1133">Transmembrane helix</keyword>
<keyword evidence="14 17" id="KW-0496">Mitochondrion</keyword>
<dbReference type="AlphaFoldDB" id="A0A8E7MJE9"/>
<organism evidence="21">
    <name type="scientific">Bosmina fatalis</name>
    <dbReference type="NCBI Taxonomy" id="200852"/>
    <lineage>
        <taxon>Eukaryota</taxon>
        <taxon>Metazoa</taxon>
        <taxon>Ecdysozoa</taxon>
        <taxon>Arthropoda</taxon>
        <taxon>Crustacea</taxon>
        <taxon>Branchiopoda</taxon>
        <taxon>Diplostraca</taxon>
        <taxon>Cladocera</taxon>
        <taxon>Anomopoda</taxon>
        <taxon>Bosminidae</taxon>
        <taxon>Bosmina</taxon>
    </lineage>
</organism>
<feature type="transmembrane region" description="Helical" evidence="17">
    <location>
        <begin position="143"/>
        <end position="161"/>
    </location>
</feature>
<dbReference type="GO" id="GO:0005743">
    <property type="term" value="C:mitochondrial inner membrane"/>
    <property type="evidence" value="ECO:0007669"/>
    <property type="project" value="UniProtKB-SubCell"/>
</dbReference>
<feature type="transmembrane region" description="Helical" evidence="17">
    <location>
        <begin position="85"/>
        <end position="105"/>
    </location>
</feature>
<dbReference type="Pfam" id="PF00361">
    <property type="entry name" value="Proton_antipo_M"/>
    <property type="match status" value="1"/>
</dbReference>
<dbReference type="PANTHER" id="PTHR42829">
    <property type="entry name" value="NADH-UBIQUINONE OXIDOREDUCTASE CHAIN 5"/>
    <property type="match status" value="1"/>
</dbReference>
<evidence type="ECO:0000256" key="13">
    <source>
        <dbReference type="ARBA" id="ARBA00023075"/>
    </source>
</evidence>
<evidence type="ECO:0000256" key="16">
    <source>
        <dbReference type="ARBA" id="ARBA00049551"/>
    </source>
</evidence>
<keyword evidence="13 17" id="KW-0830">Ubiquinone</keyword>
<keyword evidence="15 17" id="KW-0472">Membrane</keyword>
<evidence type="ECO:0000256" key="1">
    <source>
        <dbReference type="ARBA" id="ARBA00003257"/>
    </source>
</evidence>
<keyword evidence="7 17" id="KW-0812">Transmembrane</keyword>
<keyword evidence="5 17" id="KW-0813">Transport</keyword>
<comment type="similarity">
    <text evidence="17">Belongs to the complex I subunit 5 family.</text>
</comment>
<feature type="transmembrane region" description="Helical" evidence="17">
    <location>
        <begin position="294"/>
        <end position="316"/>
    </location>
</feature>
<dbReference type="GO" id="GO:0015990">
    <property type="term" value="P:electron transport coupled proton transport"/>
    <property type="evidence" value="ECO:0007669"/>
    <property type="project" value="TreeGrafter"/>
</dbReference>
<evidence type="ECO:0000256" key="3">
    <source>
        <dbReference type="ARBA" id="ARBA00012944"/>
    </source>
</evidence>
<evidence type="ECO:0000256" key="17">
    <source>
        <dbReference type="RuleBase" id="RU003404"/>
    </source>
</evidence>
<proteinExistence type="inferred from homology"/>
<evidence type="ECO:0000256" key="5">
    <source>
        <dbReference type="ARBA" id="ARBA00022448"/>
    </source>
</evidence>
<feature type="transmembrane region" description="Helical" evidence="17">
    <location>
        <begin position="244"/>
        <end position="263"/>
    </location>
</feature>
<feature type="transmembrane region" description="Helical" evidence="17">
    <location>
        <begin position="550"/>
        <end position="567"/>
    </location>
</feature>
<evidence type="ECO:0000313" key="21">
    <source>
        <dbReference type="EMBL" id="QVX31149.1"/>
    </source>
</evidence>